<organism evidence="2">
    <name type="scientific">uncultured Lysobacter sp</name>
    <dbReference type="NCBI Taxonomy" id="271060"/>
    <lineage>
        <taxon>Bacteria</taxon>
        <taxon>Pseudomonadati</taxon>
        <taxon>Pseudomonadota</taxon>
        <taxon>Gammaproteobacteria</taxon>
        <taxon>Lysobacterales</taxon>
        <taxon>Lysobacteraceae</taxon>
        <taxon>Lysobacter</taxon>
        <taxon>environmental samples</taxon>
    </lineage>
</organism>
<feature type="non-terminal residue" evidence="2">
    <location>
        <position position="1"/>
    </location>
</feature>
<feature type="region of interest" description="Disordered" evidence="1">
    <location>
        <begin position="51"/>
        <end position="71"/>
    </location>
</feature>
<sequence length="94" mass="9958">ESGLRSGKRDRCAPRAPRAGGCRPAGVPAWRGAGRRHGRVAAVRRCRGVRARSGGAGGEGNRRRAADRHAQCRPVRRLAGARDAGPVRTAGLRM</sequence>
<evidence type="ECO:0000313" key="2">
    <source>
        <dbReference type="EMBL" id="CAA9310590.1"/>
    </source>
</evidence>
<feature type="non-terminal residue" evidence="2">
    <location>
        <position position="94"/>
    </location>
</feature>
<gene>
    <name evidence="2" type="ORF">AVDCRST_MAG71-734</name>
</gene>
<reference evidence="2" key="1">
    <citation type="submission" date="2020-02" db="EMBL/GenBank/DDBJ databases">
        <authorList>
            <person name="Meier V. D."/>
        </authorList>
    </citation>
    <scope>NUCLEOTIDE SEQUENCE</scope>
    <source>
        <strain evidence="2">AVDCRST_MAG71</strain>
    </source>
</reference>
<evidence type="ECO:0000256" key="1">
    <source>
        <dbReference type="SAM" id="MobiDB-lite"/>
    </source>
</evidence>
<feature type="region of interest" description="Disordered" evidence="1">
    <location>
        <begin position="1"/>
        <end position="25"/>
    </location>
</feature>
<dbReference type="EMBL" id="CADCUA010000196">
    <property type="protein sequence ID" value="CAA9310590.1"/>
    <property type="molecule type" value="Genomic_DNA"/>
</dbReference>
<feature type="compositionally biased region" description="Basic and acidic residues" evidence="1">
    <location>
        <begin position="60"/>
        <end position="70"/>
    </location>
</feature>
<proteinExistence type="predicted"/>
<protein>
    <submittedName>
        <fullName evidence="2">Uncharacterized protein</fullName>
    </submittedName>
</protein>
<name>A0A6J4KST1_9GAMM</name>
<accession>A0A6J4KST1</accession>
<dbReference type="AlphaFoldDB" id="A0A6J4KST1"/>